<reference evidence="5 6" key="1">
    <citation type="submission" date="2019-04" db="EMBL/GenBank/DDBJ databases">
        <title>Streptomyces oryziradicis sp. nov., a novel actinomycete isolated from rhizosphere soil of rice (Oryza sativa L.).</title>
        <authorList>
            <person name="Li C."/>
        </authorList>
    </citation>
    <scope>NUCLEOTIDE SEQUENCE [LARGE SCALE GENOMIC DNA]</scope>
    <source>
        <strain evidence="5 6">NEAU-C40</strain>
    </source>
</reference>
<evidence type="ECO:0000313" key="5">
    <source>
        <dbReference type="EMBL" id="TJZ93217.1"/>
    </source>
</evidence>
<dbReference type="Gene3D" id="3.30.70.2390">
    <property type="match status" value="1"/>
</dbReference>
<feature type="domain" description="LytR/CpsA/Psr regulator C-terminal" evidence="4">
    <location>
        <begin position="346"/>
        <end position="428"/>
    </location>
</feature>
<feature type="region of interest" description="Disordered" evidence="2">
    <location>
        <begin position="320"/>
        <end position="341"/>
    </location>
</feature>
<evidence type="ECO:0000313" key="6">
    <source>
        <dbReference type="Proteomes" id="UP000305778"/>
    </source>
</evidence>
<evidence type="ECO:0000256" key="2">
    <source>
        <dbReference type="SAM" id="MobiDB-lite"/>
    </source>
</evidence>
<protein>
    <submittedName>
        <fullName evidence="5">LytR family transcriptional regulator</fullName>
    </submittedName>
</protein>
<comment type="similarity">
    <text evidence="1">Belongs to the LytR/CpsA/Psr (LCP) family.</text>
</comment>
<dbReference type="PANTHER" id="PTHR33392">
    <property type="entry name" value="POLYISOPRENYL-TEICHOIC ACID--PEPTIDOGLYCAN TEICHOIC ACID TRANSFERASE TAGU"/>
    <property type="match status" value="1"/>
</dbReference>
<evidence type="ECO:0000256" key="1">
    <source>
        <dbReference type="ARBA" id="ARBA00006068"/>
    </source>
</evidence>
<dbReference type="Proteomes" id="UP000305778">
    <property type="component" value="Unassembled WGS sequence"/>
</dbReference>
<gene>
    <name evidence="5" type="ORF">FCI23_54540</name>
</gene>
<organism evidence="5 6">
    <name type="scientific">Actinacidiphila oryziradicis</name>
    <dbReference type="NCBI Taxonomy" id="2571141"/>
    <lineage>
        <taxon>Bacteria</taxon>
        <taxon>Bacillati</taxon>
        <taxon>Actinomycetota</taxon>
        <taxon>Actinomycetes</taxon>
        <taxon>Kitasatosporales</taxon>
        <taxon>Streptomycetaceae</taxon>
        <taxon>Actinacidiphila</taxon>
    </lineage>
</organism>
<dbReference type="PANTHER" id="PTHR33392:SF6">
    <property type="entry name" value="POLYISOPRENYL-TEICHOIC ACID--PEPTIDOGLYCAN TEICHOIC ACID TRANSFERASE TAGU"/>
    <property type="match status" value="1"/>
</dbReference>
<proteinExistence type="inferred from homology"/>
<dbReference type="OrthoDB" id="9782542at2"/>
<dbReference type="Pfam" id="PF03816">
    <property type="entry name" value="LytR_cpsA_psr"/>
    <property type="match status" value="1"/>
</dbReference>
<dbReference type="EMBL" id="SUMC01000256">
    <property type="protein sequence ID" value="TJZ93217.1"/>
    <property type="molecule type" value="Genomic_DNA"/>
</dbReference>
<accession>A0A4U0RDK9</accession>
<dbReference type="Gene3D" id="3.40.630.190">
    <property type="entry name" value="LCP protein"/>
    <property type="match status" value="1"/>
</dbReference>
<keyword evidence="6" id="KW-1185">Reference proteome</keyword>
<name>A0A4U0RDK9_9ACTN</name>
<feature type="domain" description="Cell envelope-related transcriptional attenuator" evidence="3">
    <location>
        <begin position="70"/>
        <end position="239"/>
    </location>
</feature>
<evidence type="ECO:0000259" key="4">
    <source>
        <dbReference type="Pfam" id="PF13399"/>
    </source>
</evidence>
<evidence type="ECO:0000259" key="3">
    <source>
        <dbReference type="Pfam" id="PF03816"/>
    </source>
</evidence>
<comment type="caution">
    <text evidence="5">The sequence shown here is derived from an EMBL/GenBank/DDBJ whole genome shotgun (WGS) entry which is preliminary data.</text>
</comment>
<dbReference type="InterPro" id="IPR004474">
    <property type="entry name" value="LytR_CpsA_psr"/>
</dbReference>
<dbReference type="Pfam" id="PF13399">
    <property type="entry name" value="LytR_C"/>
    <property type="match status" value="1"/>
</dbReference>
<dbReference type="InterPro" id="IPR027381">
    <property type="entry name" value="LytR/CpsA/Psr_C"/>
</dbReference>
<dbReference type="NCBIfam" id="TIGR00350">
    <property type="entry name" value="lytR_cpsA_psr"/>
    <property type="match status" value="1"/>
</dbReference>
<sequence length="466" mass="48898">MASMAVLALAAAGALYMRLNGNISTFNGKGLSHQRPQDTPGDAQNILLIGSDSRSGDNATLGGGTGAVGRSDTTILLHVYADHRHAVGVSIPRDSLVDIPPCLLPDGTWTAPRQNTMFNAAFSLGSTAAGNPACTQNTVEALTGLRIEHTVVVNFEGFATMTQAVGGVPVCLPNDIYQNDLNPNRTTRGNLIYHKGEQKVSGKAALDYVRLRHGIGDGSDIGRTKRQQAFISSLITQVKKKGFSPTTLLPLANAATRSLTVDPGLGSAAKLLSFAMSLKNIDLADIQFLTAPWRYDGARIDLVHPDVDNLWATLKADRTLDGHTTGRKTPGPAPTPSTKPVEGAGVAVAVYNGTTTNGLATRATELLHNHQFTVTGTATARSQDHATTVIEYGAGLKSRAQTLARLFPGAELQPIPGAQINLVTGQDYANTPTTPATPAAPTSLPTTITAQARSANHNLCSDLSYG</sequence>
<dbReference type="InterPro" id="IPR050922">
    <property type="entry name" value="LytR/CpsA/Psr_CW_biosynth"/>
</dbReference>
<dbReference type="AlphaFoldDB" id="A0A4U0RDK9"/>